<accession>A0ABW7CBM1</accession>
<comment type="caution">
    <text evidence="2">The sequence shown here is derived from an EMBL/GenBank/DDBJ whole genome shotgun (WGS) entry which is preliminary data.</text>
</comment>
<dbReference type="RefSeq" id="WP_393013920.1">
    <property type="nucleotide sequence ID" value="NZ_JAZAQF010000078.1"/>
</dbReference>
<dbReference type="Proteomes" id="UP001604335">
    <property type="component" value="Unassembled WGS sequence"/>
</dbReference>
<evidence type="ECO:0000313" key="2">
    <source>
        <dbReference type="EMBL" id="MFG3818515.1"/>
    </source>
</evidence>
<gene>
    <name evidence="2" type="ORF">VPK24_12765</name>
</gene>
<evidence type="ECO:0000313" key="3">
    <source>
        <dbReference type="Proteomes" id="UP001604335"/>
    </source>
</evidence>
<keyword evidence="3" id="KW-1185">Reference proteome</keyword>
<evidence type="ECO:0000256" key="1">
    <source>
        <dbReference type="SAM" id="MobiDB-lite"/>
    </source>
</evidence>
<sequence>MNREIDQGHNPIARKGRSQPTGDRAVSAYHLKGSDGGICEQRHLPTVI</sequence>
<dbReference type="EMBL" id="JAZAQF010000078">
    <property type="protein sequence ID" value="MFG3818515.1"/>
    <property type="molecule type" value="Genomic_DNA"/>
</dbReference>
<organism evidence="2 3">
    <name type="scientific">Limnothrix redekei LRLZ20PSL1</name>
    <dbReference type="NCBI Taxonomy" id="3112953"/>
    <lineage>
        <taxon>Bacteria</taxon>
        <taxon>Bacillati</taxon>
        <taxon>Cyanobacteriota</taxon>
        <taxon>Cyanophyceae</taxon>
        <taxon>Pseudanabaenales</taxon>
        <taxon>Pseudanabaenaceae</taxon>
        <taxon>Limnothrix</taxon>
    </lineage>
</organism>
<feature type="region of interest" description="Disordered" evidence="1">
    <location>
        <begin position="1"/>
        <end position="25"/>
    </location>
</feature>
<name>A0ABW7CBM1_9CYAN</name>
<protein>
    <submittedName>
        <fullName evidence="2">Uncharacterized protein</fullName>
    </submittedName>
</protein>
<reference evidence="3" key="1">
    <citation type="journal article" date="2024" name="Algal Res.">
        <title>Biochemical, toxicological and genomic investigation of a high-biomass producing Limnothrix strain isolated from Italian shallow drinking water reservoir.</title>
        <authorList>
            <person name="Simonazzi M."/>
            <person name="Shishido T.K."/>
            <person name="Delbaje E."/>
            <person name="Wahlsten M."/>
            <person name="Fewer D.P."/>
            <person name="Sivonen K."/>
            <person name="Pezzolesi L."/>
            <person name="Pistocchi R."/>
        </authorList>
    </citation>
    <scope>NUCLEOTIDE SEQUENCE [LARGE SCALE GENOMIC DNA]</scope>
    <source>
        <strain evidence="3">LRLZ20PSL1</strain>
    </source>
</reference>
<proteinExistence type="predicted"/>